<evidence type="ECO:0000313" key="1">
    <source>
        <dbReference type="EMBL" id="PWN51829.1"/>
    </source>
</evidence>
<name>A0ACD0P1A3_9BASI</name>
<dbReference type="EMBL" id="KZ819814">
    <property type="protein sequence ID" value="PWN51829.1"/>
    <property type="molecule type" value="Genomic_DNA"/>
</dbReference>
<evidence type="ECO:0000313" key="2">
    <source>
        <dbReference type="Proteomes" id="UP000245626"/>
    </source>
</evidence>
<organism evidence="1 2">
    <name type="scientific">Violaceomyces palustris</name>
    <dbReference type="NCBI Taxonomy" id="1673888"/>
    <lineage>
        <taxon>Eukaryota</taxon>
        <taxon>Fungi</taxon>
        <taxon>Dikarya</taxon>
        <taxon>Basidiomycota</taxon>
        <taxon>Ustilaginomycotina</taxon>
        <taxon>Ustilaginomycetes</taxon>
        <taxon>Violaceomycetales</taxon>
        <taxon>Violaceomycetaceae</taxon>
        <taxon>Violaceomyces</taxon>
    </lineage>
</organism>
<accession>A0ACD0P1A3</accession>
<dbReference type="Proteomes" id="UP000245626">
    <property type="component" value="Unassembled WGS sequence"/>
</dbReference>
<proteinExistence type="predicted"/>
<sequence length="533" mass="58917">MDFNASLQELGRRVGTANTMITNPDDSSSCPQTLAVANARARARQFARFIPLQAALAAFCVSAGIVMVALSNSRLKKQLAFHVCIASIVFEIIYVSLDASISGSFLRMDFCIFTFNAQKVLATRAFRTFIPWLADFVLPLRILVFYPLRLTSPSRFSLIMGPAIVLKMLRLGIIIWCLLTWVPYFDVPKQMWAEYVVQLVDNFYCATVVYLRLRRIASGPMRGAYHASTLLQRINRLIRTTLSLFIVPLGMNLILVVSGPYARHEMQGEPWNTAQQYAYRLNNGLSVLNIVLSTILVSPSDSGKAEMLHGRQDGSSGDHRSTEGRRSSYISPPDVRECGCGGDISGQTLGIPLKKEDGDLPVFLRRKTEEAVEKDDQGANQVRIADQACCDGSHGNVDRHGTNDESSSMSSRVGSVRFPGTSREMILHPRRGGENVSSAAQIFPGHQDPSRPSHPGDVEAGNATRPSLDSLNDHSGRRYKQDEENVIEDAVNATTREGPRIDVHVITCRETSFSTRSSSNSCDRPHDTEAFQS</sequence>
<keyword evidence="2" id="KW-1185">Reference proteome</keyword>
<reference evidence="1 2" key="1">
    <citation type="journal article" date="2018" name="Mol. Biol. Evol.">
        <title>Broad Genomic Sampling Reveals a Smut Pathogenic Ancestry of the Fungal Clade Ustilaginomycotina.</title>
        <authorList>
            <person name="Kijpornyongpan T."/>
            <person name="Mondo S.J."/>
            <person name="Barry K."/>
            <person name="Sandor L."/>
            <person name="Lee J."/>
            <person name="Lipzen A."/>
            <person name="Pangilinan J."/>
            <person name="LaButti K."/>
            <person name="Hainaut M."/>
            <person name="Henrissat B."/>
            <person name="Grigoriev I.V."/>
            <person name="Spatafora J.W."/>
            <person name="Aime M.C."/>
        </authorList>
    </citation>
    <scope>NUCLEOTIDE SEQUENCE [LARGE SCALE GENOMIC DNA]</scope>
    <source>
        <strain evidence="1 2">SA 807</strain>
    </source>
</reference>
<gene>
    <name evidence="1" type="ORF">IE53DRAFT_34422</name>
</gene>
<protein>
    <submittedName>
        <fullName evidence="1">Uncharacterized protein</fullName>
    </submittedName>
</protein>